<dbReference type="SUPFAM" id="SSF50370">
    <property type="entry name" value="Ricin B-like lectins"/>
    <property type="match status" value="1"/>
</dbReference>
<dbReference type="EMBL" id="JARJLG010000001">
    <property type="protein sequence ID" value="KAJ7785260.1"/>
    <property type="molecule type" value="Genomic_DNA"/>
</dbReference>
<organism evidence="1 2">
    <name type="scientific">Mycena maculata</name>
    <dbReference type="NCBI Taxonomy" id="230809"/>
    <lineage>
        <taxon>Eukaryota</taxon>
        <taxon>Fungi</taxon>
        <taxon>Dikarya</taxon>
        <taxon>Basidiomycota</taxon>
        <taxon>Agaricomycotina</taxon>
        <taxon>Agaricomycetes</taxon>
        <taxon>Agaricomycetidae</taxon>
        <taxon>Agaricales</taxon>
        <taxon>Marasmiineae</taxon>
        <taxon>Mycenaceae</taxon>
        <taxon>Mycena</taxon>
    </lineage>
</organism>
<evidence type="ECO:0000313" key="2">
    <source>
        <dbReference type="Proteomes" id="UP001215280"/>
    </source>
</evidence>
<evidence type="ECO:0000313" key="1">
    <source>
        <dbReference type="EMBL" id="KAJ7785260.1"/>
    </source>
</evidence>
<keyword evidence="2" id="KW-1185">Reference proteome</keyword>
<name>A0AAD7KGS5_9AGAR</name>
<dbReference type="AlphaFoldDB" id="A0AAD7KGS5"/>
<sequence length="178" mass="20015">MPRRPSRHRWCPATSTLRRYVKLSTHLTRLIHTLPQSVASAHAFDTLPSGTYNIYNAAWGSAQLRSYSTDQPIFVSLTREWPGEFGQWKVEKRDDSNLYTITNIGLSSPVHSSNDLVVPGPSGDGFSIEQAGDNVFTIRVPNEDKVWTVNTNTVRSDVHLEGQVGTTAQLWRFVPVDY</sequence>
<dbReference type="Proteomes" id="UP001215280">
    <property type="component" value="Unassembled WGS sequence"/>
</dbReference>
<gene>
    <name evidence="1" type="ORF">DFH07DRAFT_787241</name>
</gene>
<dbReference type="CDD" id="cd23714">
    <property type="entry name" value="beta-trefoil_Ricin_MtaL"/>
    <property type="match status" value="1"/>
</dbReference>
<protein>
    <submittedName>
        <fullName evidence="1">Uncharacterized protein</fullName>
    </submittedName>
</protein>
<dbReference type="Gene3D" id="2.80.10.50">
    <property type="match status" value="1"/>
</dbReference>
<comment type="caution">
    <text evidence="1">The sequence shown here is derived from an EMBL/GenBank/DDBJ whole genome shotgun (WGS) entry which is preliminary data.</text>
</comment>
<dbReference type="InterPro" id="IPR035992">
    <property type="entry name" value="Ricin_B-like_lectins"/>
</dbReference>
<proteinExistence type="predicted"/>
<reference evidence="1" key="1">
    <citation type="submission" date="2023-03" db="EMBL/GenBank/DDBJ databases">
        <title>Massive genome expansion in bonnet fungi (Mycena s.s.) driven by repeated elements and novel gene families across ecological guilds.</title>
        <authorList>
            <consortium name="Lawrence Berkeley National Laboratory"/>
            <person name="Harder C.B."/>
            <person name="Miyauchi S."/>
            <person name="Viragh M."/>
            <person name="Kuo A."/>
            <person name="Thoen E."/>
            <person name="Andreopoulos B."/>
            <person name="Lu D."/>
            <person name="Skrede I."/>
            <person name="Drula E."/>
            <person name="Henrissat B."/>
            <person name="Morin E."/>
            <person name="Kohler A."/>
            <person name="Barry K."/>
            <person name="LaButti K."/>
            <person name="Morin E."/>
            <person name="Salamov A."/>
            <person name="Lipzen A."/>
            <person name="Mereny Z."/>
            <person name="Hegedus B."/>
            <person name="Baldrian P."/>
            <person name="Stursova M."/>
            <person name="Weitz H."/>
            <person name="Taylor A."/>
            <person name="Grigoriev I.V."/>
            <person name="Nagy L.G."/>
            <person name="Martin F."/>
            <person name="Kauserud H."/>
        </authorList>
    </citation>
    <scope>NUCLEOTIDE SEQUENCE</scope>
    <source>
        <strain evidence="1">CBHHK188m</strain>
    </source>
</reference>
<accession>A0AAD7KGS5</accession>